<dbReference type="PROSITE" id="PS50026">
    <property type="entry name" value="EGF_3"/>
    <property type="match status" value="3"/>
</dbReference>
<dbReference type="SMART" id="SM00179">
    <property type="entry name" value="EGF_CA"/>
    <property type="match status" value="2"/>
</dbReference>
<dbReference type="GO" id="GO:0005509">
    <property type="term" value="F:calcium ion binding"/>
    <property type="evidence" value="ECO:0007669"/>
    <property type="project" value="InterPro"/>
</dbReference>
<feature type="disulfide bond" evidence="6">
    <location>
        <begin position="178"/>
        <end position="187"/>
    </location>
</feature>
<dbReference type="InterPro" id="IPR001881">
    <property type="entry name" value="EGF-like_Ca-bd_dom"/>
</dbReference>
<dbReference type="SUPFAM" id="SSF57196">
    <property type="entry name" value="EGF/Laminin"/>
    <property type="match status" value="3"/>
</dbReference>
<evidence type="ECO:0000256" key="2">
    <source>
        <dbReference type="ARBA" id="ARBA00022729"/>
    </source>
</evidence>
<keyword evidence="1 6" id="KW-0245">EGF-like domain</keyword>
<keyword evidence="5" id="KW-0325">Glycoprotein</keyword>
<comment type="caution">
    <text evidence="8">The sequence shown here is derived from an EMBL/GenBank/DDBJ whole genome shotgun (WGS) entry which is preliminary data.</text>
</comment>
<dbReference type="InterPro" id="IPR018097">
    <property type="entry name" value="EGF_Ca-bd_CS"/>
</dbReference>
<sequence>MIIHIISVAEYQGRLFKVEFGTATRDAIIHSRQKRKVPISEEVAFYKEVSKIDPEALKLLMSNITEEPRILTTPSQHCCYNGGTCHVPTNKVEDRWCTCPANFTGPYCKKDVDECQLPNACPEHHSCKNTYGSYKCFCEEGFVKDNHQCIRKTNCEENPCMNFSDCIDKEDGRIICLCRLGYAGKRCEKKIMECDDNPCSGDEICVATPEGYECMQAS</sequence>
<dbReference type="Proteomes" id="UP001054837">
    <property type="component" value="Unassembled WGS sequence"/>
</dbReference>
<evidence type="ECO:0000256" key="4">
    <source>
        <dbReference type="ARBA" id="ARBA00023157"/>
    </source>
</evidence>
<keyword evidence="3" id="KW-0677">Repeat</keyword>
<dbReference type="InterPro" id="IPR049883">
    <property type="entry name" value="NOTCH1_EGF-like"/>
</dbReference>
<dbReference type="Pfam" id="PF07645">
    <property type="entry name" value="EGF_CA"/>
    <property type="match status" value="1"/>
</dbReference>
<dbReference type="InterPro" id="IPR000742">
    <property type="entry name" value="EGF"/>
</dbReference>
<dbReference type="GO" id="GO:0016318">
    <property type="term" value="P:ommatidial rotation"/>
    <property type="evidence" value="ECO:0007669"/>
    <property type="project" value="UniProtKB-ARBA"/>
</dbReference>
<protein>
    <submittedName>
        <fullName evidence="8">Protocadherin Fat 1</fullName>
    </submittedName>
</protein>
<dbReference type="InterPro" id="IPR051022">
    <property type="entry name" value="Notch_Cell-Fate_Det"/>
</dbReference>
<dbReference type="FunFam" id="2.10.25.10:FF:000038">
    <property type="entry name" value="Fibrillin 2"/>
    <property type="match status" value="1"/>
</dbReference>
<proteinExistence type="predicted"/>
<name>A0AAV4M698_9ARAC</name>
<dbReference type="Gene3D" id="2.10.25.10">
    <property type="entry name" value="Laminin"/>
    <property type="match status" value="3"/>
</dbReference>
<comment type="caution">
    <text evidence="6">Lacks conserved residue(s) required for the propagation of feature annotation.</text>
</comment>
<dbReference type="InterPro" id="IPR000152">
    <property type="entry name" value="EGF-type_Asp/Asn_hydroxyl_site"/>
</dbReference>
<evidence type="ECO:0000256" key="3">
    <source>
        <dbReference type="ARBA" id="ARBA00022737"/>
    </source>
</evidence>
<evidence type="ECO:0000256" key="5">
    <source>
        <dbReference type="ARBA" id="ARBA00023180"/>
    </source>
</evidence>
<organism evidence="8 9">
    <name type="scientific">Caerostris darwini</name>
    <dbReference type="NCBI Taxonomy" id="1538125"/>
    <lineage>
        <taxon>Eukaryota</taxon>
        <taxon>Metazoa</taxon>
        <taxon>Ecdysozoa</taxon>
        <taxon>Arthropoda</taxon>
        <taxon>Chelicerata</taxon>
        <taxon>Arachnida</taxon>
        <taxon>Araneae</taxon>
        <taxon>Araneomorphae</taxon>
        <taxon>Entelegynae</taxon>
        <taxon>Araneoidea</taxon>
        <taxon>Araneidae</taxon>
        <taxon>Caerostris</taxon>
    </lineage>
</organism>
<gene>
    <name evidence="8" type="primary">FAT1_9</name>
    <name evidence="8" type="ORF">CDAR_395521</name>
</gene>
<dbReference type="CDD" id="cd00054">
    <property type="entry name" value="EGF_CA"/>
    <property type="match status" value="1"/>
</dbReference>
<reference evidence="8 9" key="1">
    <citation type="submission" date="2021-06" db="EMBL/GenBank/DDBJ databases">
        <title>Caerostris darwini draft genome.</title>
        <authorList>
            <person name="Kono N."/>
            <person name="Arakawa K."/>
        </authorList>
    </citation>
    <scope>NUCLEOTIDE SEQUENCE [LARGE SCALE GENOMIC DNA]</scope>
</reference>
<keyword evidence="2" id="KW-0732">Signal</keyword>
<dbReference type="GO" id="GO:0048056">
    <property type="term" value="P:R3/R4 cell differentiation"/>
    <property type="evidence" value="ECO:0007669"/>
    <property type="project" value="UniProtKB-ARBA"/>
</dbReference>
<dbReference type="FunFam" id="2.10.25.10:FF:000012">
    <property type="entry name" value="Delta-like protein"/>
    <property type="match status" value="1"/>
</dbReference>
<accession>A0AAV4M698</accession>
<evidence type="ECO:0000256" key="6">
    <source>
        <dbReference type="PROSITE-ProRule" id="PRU00076"/>
    </source>
</evidence>
<dbReference type="EMBL" id="BPLQ01000115">
    <property type="protein sequence ID" value="GIX67765.1"/>
    <property type="molecule type" value="Genomic_DNA"/>
</dbReference>
<dbReference type="PROSITE" id="PS00022">
    <property type="entry name" value="EGF_1"/>
    <property type="match status" value="2"/>
</dbReference>
<evidence type="ECO:0000313" key="9">
    <source>
        <dbReference type="Proteomes" id="UP001054837"/>
    </source>
</evidence>
<feature type="disulfide bond" evidence="6">
    <location>
        <begin position="99"/>
        <end position="108"/>
    </location>
</feature>
<evidence type="ECO:0000259" key="7">
    <source>
        <dbReference type="PROSITE" id="PS50026"/>
    </source>
</evidence>
<dbReference type="PROSITE" id="PS00010">
    <property type="entry name" value="ASX_HYDROXYL"/>
    <property type="match status" value="1"/>
</dbReference>
<dbReference type="PROSITE" id="PS01186">
    <property type="entry name" value="EGF_2"/>
    <property type="match status" value="1"/>
</dbReference>
<keyword evidence="9" id="KW-1185">Reference proteome</keyword>
<feature type="domain" description="EGF-like" evidence="7">
    <location>
        <begin position="111"/>
        <end position="148"/>
    </location>
</feature>
<keyword evidence="4 6" id="KW-1015">Disulfide bond</keyword>
<dbReference type="AlphaFoldDB" id="A0AAV4M698"/>
<evidence type="ECO:0000313" key="8">
    <source>
        <dbReference type="EMBL" id="GIX67765.1"/>
    </source>
</evidence>
<dbReference type="SMART" id="SM00181">
    <property type="entry name" value="EGF"/>
    <property type="match status" value="3"/>
</dbReference>
<evidence type="ECO:0000256" key="1">
    <source>
        <dbReference type="ARBA" id="ARBA00022536"/>
    </source>
</evidence>
<dbReference type="GO" id="GO:0050769">
    <property type="term" value="P:positive regulation of neurogenesis"/>
    <property type="evidence" value="ECO:0007669"/>
    <property type="project" value="UniProtKB-ARBA"/>
</dbReference>
<dbReference type="Pfam" id="PF00008">
    <property type="entry name" value="EGF"/>
    <property type="match status" value="1"/>
</dbReference>
<dbReference type="PANTHER" id="PTHR24049">
    <property type="entry name" value="CRUMBS FAMILY MEMBER"/>
    <property type="match status" value="1"/>
</dbReference>
<dbReference type="PROSITE" id="PS01187">
    <property type="entry name" value="EGF_CA"/>
    <property type="match status" value="1"/>
</dbReference>
<feature type="domain" description="EGF-like" evidence="7">
    <location>
        <begin position="151"/>
        <end position="188"/>
    </location>
</feature>
<feature type="domain" description="EGF-like" evidence="7">
    <location>
        <begin position="74"/>
        <end position="109"/>
    </location>
</feature>